<accession>A0A9D1SX25</accession>
<protein>
    <recommendedName>
        <fullName evidence="4">Spy/CpxP family protein refolding chaperone</fullName>
    </recommendedName>
</protein>
<name>A0A9D1SX25_9FIRM</name>
<reference evidence="2" key="2">
    <citation type="journal article" date="2021" name="PeerJ">
        <title>Extensive microbial diversity within the chicken gut microbiome revealed by metagenomics and culture.</title>
        <authorList>
            <person name="Gilroy R."/>
            <person name="Ravi A."/>
            <person name="Getino M."/>
            <person name="Pursley I."/>
            <person name="Horton D.L."/>
            <person name="Alikhan N.F."/>
            <person name="Baker D."/>
            <person name="Gharbi K."/>
            <person name="Hall N."/>
            <person name="Watson M."/>
            <person name="Adriaenssens E.M."/>
            <person name="Foster-Nyarko E."/>
            <person name="Jarju S."/>
            <person name="Secka A."/>
            <person name="Antonio M."/>
            <person name="Oren A."/>
            <person name="Chaudhuri R.R."/>
            <person name="La Ragione R."/>
            <person name="Hildebrand F."/>
            <person name="Pallen M.J."/>
        </authorList>
    </citation>
    <scope>NUCLEOTIDE SEQUENCE</scope>
    <source>
        <strain evidence="2">10406</strain>
    </source>
</reference>
<feature type="chain" id="PRO_5039292042" description="Spy/CpxP family protein refolding chaperone" evidence="1">
    <location>
        <begin position="21"/>
        <end position="160"/>
    </location>
</feature>
<evidence type="ECO:0000313" key="3">
    <source>
        <dbReference type="Proteomes" id="UP000886857"/>
    </source>
</evidence>
<evidence type="ECO:0000256" key="1">
    <source>
        <dbReference type="SAM" id="SignalP"/>
    </source>
</evidence>
<organism evidence="2 3">
    <name type="scientific">Candidatus Limadaptatus stercoripullorum</name>
    <dbReference type="NCBI Taxonomy" id="2840846"/>
    <lineage>
        <taxon>Bacteria</taxon>
        <taxon>Bacillati</taxon>
        <taxon>Bacillota</taxon>
        <taxon>Clostridia</taxon>
        <taxon>Eubacteriales</taxon>
        <taxon>Candidatus Limadaptatus</taxon>
    </lineage>
</organism>
<dbReference type="Proteomes" id="UP000886857">
    <property type="component" value="Unassembled WGS sequence"/>
</dbReference>
<dbReference type="EMBL" id="DVOE01000085">
    <property type="protein sequence ID" value="HIU99275.1"/>
    <property type="molecule type" value="Genomic_DNA"/>
</dbReference>
<evidence type="ECO:0000313" key="2">
    <source>
        <dbReference type="EMBL" id="HIU99275.1"/>
    </source>
</evidence>
<gene>
    <name evidence="2" type="ORF">IAC73_05490</name>
</gene>
<dbReference type="AlphaFoldDB" id="A0A9D1SX25"/>
<reference evidence="2" key="1">
    <citation type="submission" date="2020-10" db="EMBL/GenBank/DDBJ databases">
        <authorList>
            <person name="Gilroy R."/>
        </authorList>
    </citation>
    <scope>NUCLEOTIDE SEQUENCE</scope>
    <source>
        <strain evidence="2">10406</strain>
    </source>
</reference>
<feature type="signal peptide" evidence="1">
    <location>
        <begin position="1"/>
        <end position="20"/>
    </location>
</feature>
<evidence type="ECO:0008006" key="4">
    <source>
        <dbReference type="Google" id="ProtNLM"/>
    </source>
</evidence>
<comment type="caution">
    <text evidence="2">The sequence shown here is derived from an EMBL/GenBank/DDBJ whole genome shotgun (WGS) entry which is preliminary data.</text>
</comment>
<keyword evidence="1" id="KW-0732">Signal</keyword>
<proteinExistence type="predicted"/>
<sequence length="160" mass="17204">MKLFSKLLIAGLIALSAASAAPLAADTPSARPNIASACSAADDGGIFSMLTPELIAAYEKNIAGEELISGMPDLKLERLAERFGTSAQRMRGLILLRDMAARTGKGVSLAELAKESDLELIRRAKQCADIYLASLSDEEKEHLEREFRAALQNSPARIFL</sequence>